<dbReference type="GO" id="GO:0016787">
    <property type="term" value="F:hydrolase activity"/>
    <property type="evidence" value="ECO:0007669"/>
    <property type="project" value="UniProtKB-KW"/>
</dbReference>
<feature type="domain" description="Calcineurin-like phosphoesterase" evidence="2">
    <location>
        <begin position="30"/>
        <end position="219"/>
    </location>
</feature>
<protein>
    <recommendedName>
        <fullName evidence="2">Calcineurin-like phosphoesterase domain-containing protein</fullName>
    </recommendedName>
</protein>
<reference evidence="3 4" key="2">
    <citation type="submission" date="2018-06" db="EMBL/GenBank/DDBJ databases">
        <authorList>
            <person name="Zhirakovskaya E."/>
        </authorList>
    </citation>
    <scope>NUCLEOTIDE SEQUENCE [LARGE SCALE GENOMIC DNA]</scope>
    <source>
        <strain evidence="3 4">FBKL4.011</strain>
    </source>
</reference>
<dbReference type="CDD" id="cd00840">
    <property type="entry name" value="MPP_Mre11_N"/>
    <property type="match status" value="1"/>
</dbReference>
<name>A0A364K612_9BACL</name>
<dbReference type="AlphaFoldDB" id="A0A364K612"/>
<dbReference type="PANTHER" id="PTHR30337">
    <property type="entry name" value="COMPONENT OF ATP-DEPENDENT DSDNA EXONUCLEASE"/>
    <property type="match status" value="1"/>
</dbReference>
<keyword evidence="4" id="KW-1185">Reference proteome</keyword>
<evidence type="ECO:0000313" key="3">
    <source>
        <dbReference type="EMBL" id="RAL25734.1"/>
    </source>
</evidence>
<gene>
    <name evidence="3" type="ORF">DL897_06570</name>
</gene>
<evidence type="ECO:0000313" key="4">
    <source>
        <dbReference type="Proteomes" id="UP000251213"/>
    </source>
</evidence>
<dbReference type="InterPro" id="IPR041796">
    <property type="entry name" value="Mre11_N"/>
</dbReference>
<comment type="caution">
    <text evidence="3">The sequence shown here is derived from an EMBL/GenBank/DDBJ whole genome shotgun (WGS) entry which is preliminary data.</text>
</comment>
<evidence type="ECO:0000256" key="1">
    <source>
        <dbReference type="ARBA" id="ARBA00022801"/>
    </source>
</evidence>
<accession>A0A364K612</accession>
<dbReference type="InterPro" id="IPR029052">
    <property type="entry name" value="Metallo-depent_PP-like"/>
</dbReference>
<dbReference type="EMBL" id="QJKK01000003">
    <property type="protein sequence ID" value="RAL25734.1"/>
    <property type="molecule type" value="Genomic_DNA"/>
</dbReference>
<dbReference type="PANTHER" id="PTHR30337:SF7">
    <property type="entry name" value="PHOSPHOESTERASE"/>
    <property type="match status" value="1"/>
</dbReference>
<dbReference type="SUPFAM" id="SSF56300">
    <property type="entry name" value="Metallo-dependent phosphatases"/>
    <property type="match status" value="1"/>
</dbReference>
<dbReference type="InterPro" id="IPR004843">
    <property type="entry name" value="Calcineurin-like_PHP"/>
</dbReference>
<evidence type="ECO:0000259" key="2">
    <source>
        <dbReference type="Pfam" id="PF00149"/>
    </source>
</evidence>
<reference evidence="3 4" key="1">
    <citation type="submission" date="2018-06" db="EMBL/GenBank/DDBJ databases">
        <title>Thermoflavimicrobium daqus sp. nov., a thermophilic microbe isolated from Moutai-flavour Daqu.</title>
        <authorList>
            <person name="Wang X."/>
            <person name="Zhou H."/>
        </authorList>
    </citation>
    <scope>NUCLEOTIDE SEQUENCE [LARGE SCALE GENOMIC DNA]</scope>
    <source>
        <strain evidence="3 4">FBKL4.011</strain>
    </source>
</reference>
<dbReference type="OrthoDB" id="9773856at2"/>
<dbReference type="Gene3D" id="3.60.21.10">
    <property type="match status" value="1"/>
</dbReference>
<proteinExistence type="predicted"/>
<organism evidence="3 4">
    <name type="scientific">Thermoflavimicrobium daqui</name>
    <dbReference type="NCBI Taxonomy" id="2137476"/>
    <lineage>
        <taxon>Bacteria</taxon>
        <taxon>Bacillati</taxon>
        <taxon>Bacillota</taxon>
        <taxon>Bacilli</taxon>
        <taxon>Bacillales</taxon>
        <taxon>Thermoactinomycetaceae</taxon>
        <taxon>Thermoflavimicrobium</taxon>
    </lineage>
</organism>
<keyword evidence="1" id="KW-0378">Hydrolase</keyword>
<dbReference type="Pfam" id="PF00149">
    <property type="entry name" value="Metallophos"/>
    <property type="match status" value="1"/>
</dbReference>
<sequence>MQELRTYYGSYFLQCMIMKGDNRVKPITWIHTADLHLDMPIQGWKGSKEEIWKRQEEHRETFSRIISLVKEKKATFLWITGDFLEHGFVTHSTLEFVQAELKRIPDTHVWITPGNHDPYRQDSSYQLLRWPDHVYIFRGEWEEHVFKEWDLVIYGKGFRDFIEPTSSLPEVKSTIPRKIMLTHGTYLTHHEDSPYFPLHVKELTRLNLDYIALGHIHKPSTYTLPNERKTIVRYPGSPEGLNWKEQGVRTVTWGKIDEQGLQLEEIPIQTGRYEENFMDISDCKMKEDLLQKVLSFSLTGEKTSCYLLIHLTGQMCEELQQEQEFILPWLKGQLKREGWVHVYFENETVPELDLDYYRHHTGLIGAFIKRMETKIEQADSILQGYLRRAMFKTVELLLREKVKE</sequence>
<dbReference type="InterPro" id="IPR050535">
    <property type="entry name" value="DNA_Repair-Maintenance_Comp"/>
</dbReference>
<dbReference type="Proteomes" id="UP000251213">
    <property type="component" value="Unassembled WGS sequence"/>
</dbReference>